<keyword evidence="9" id="KW-1133">Transmembrane helix</keyword>
<keyword evidence="9" id="KW-0812">Transmembrane</keyword>
<protein>
    <recommendedName>
        <fullName evidence="2">histidine kinase</fullName>
        <ecNumber evidence="2">2.7.13.3</ecNumber>
    </recommendedName>
</protein>
<comment type="caution">
    <text evidence="11">The sequence shown here is derived from an EMBL/GenBank/DDBJ whole genome shotgun (WGS) entry which is preliminary data.</text>
</comment>
<dbReference type="InterPro" id="IPR011712">
    <property type="entry name" value="Sig_transdc_His_kin_sub3_dim/P"/>
</dbReference>
<evidence type="ECO:0000256" key="4">
    <source>
        <dbReference type="ARBA" id="ARBA00022679"/>
    </source>
</evidence>
<dbReference type="Gene3D" id="1.20.5.1930">
    <property type="match status" value="1"/>
</dbReference>
<keyword evidence="7" id="KW-0067">ATP-binding</keyword>
<dbReference type="InterPro" id="IPR036890">
    <property type="entry name" value="HATPase_C_sf"/>
</dbReference>
<keyword evidence="9" id="KW-0472">Membrane</keyword>
<keyword evidence="4" id="KW-0808">Transferase</keyword>
<keyword evidence="8" id="KW-0902">Two-component regulatory system</keyword>
<dbReference type="EC" id="2.7.13.3" evidence="2"/>
<evidence type="ECO:0000259" key="10">
    <source>
        <dbReference type="Pfam" id="PF07730"/>
    </source>
</evidence>
<evidence type="ECO:0000256" key="6">
    <source>
        <dbReference type="ARBA" id="ARBA00022777"/>
    </source>
</evidence>
<keyword evidence="12" id="KW-1185">Reference proteome</keyword>
<name>A0ABU2T8X1_9ACTN</name>
<dbReference type="SUPFAM" id="SSF55874">
    <property type="entry name" value="ATPase domain of HSP90 chaperone/DNA topoisomerase II/histidine kinase"/>
    <property type="match status" value="1"/>
</dbReference>
<feature type="transmembrane region" description="Helical" evidence="9">
    <location>
        <begin position="118"/>
        <end position="144"/>
    </location>
</feature>
<keyword evidence="6 11" id="KW-0418">Kinase</keyword>
<feature type="domain" description="Signal transduction histidine kinase subgroup 3 dimerisation and phosphoacceptor" evidence="10">
    <location>
        <begin position="217"/>
        <end position="281"/>
    </location>
</feature>
<organism evidence="11 12">
    <name type="scientific">Streptomyces mooreae</name>
    <dbReference type="NCBI Taxonomy" id="3075523"/>
    <lineage>
        <taxon>Bacteria</taxon>
        <taxon>Bacillati</taxon>
        <taxon>Actinomycetota</taxon>
        <taxon>Actinomycetes</taxon>
        <taxon>Kitasatosporales</taxon>
        <taxon>Streptomycetaceae</taxon>
        <taxon>Streptomyces</taxon>
    </lineage>
</organism>
<accession>A0ABU2T8X1</accession>
<feature type="transmembrane region" description="Helical" evidence="9">
    <location>
        <begin position="25"/>
        <end position="46"/>
    </location>
</feature>
<dbReference type="PANTHER" id="PTHR24421">
    <property type="entry name" value="NITRATE/NITRITE SENSOR PROTEIN NARX-RELATED"/>
    <property type="match status" value="1"/>
</dbReference>
<proteinExistence type="predicted"/>
<sequence length="451" mass="46956">MAPGYGPAVDKLIRPLSCGAGFRHWVYAALGAVLSLPPLTAALLFAPPRWSAGLRVLGFVCAFAAVTVAMGAPLSARRASVRLANGLLRAGLPAPVDTTGPGWANRLRTAVWLVPHMVLGGVVTAVSCLAAFGAVAFPSVWLGGEERMTVFGLSVWIGEGWRGVWALLPAVGCLALAAGVTLGGAVLLRRLAPVLLGHRPGERLVAAEERMNLLAQRNRLAQELHDSIGHTLTASTIQAAVAVELMDSDPAGARRALSSIEETSRAAMDDLDHVLGMLREERPSRVPRPTLADLGALVERVRGAGAQLTVQVQGDLARVPTTVSREAYRVVQEGLTNALRHGGKAGIRLRTTVRGGWLELELTNPVGSGTPARQRTGGQGVQGIGDRVRLLRGTTHAGVVESGGCGCSGSRDCSDGGGCGNCGGSWSGGGDRSAGKARWRLLVRIPLRSAS</sequence>
<evidence type="ECO:0000256" key="3">
    <source>
        <dbReference type="ARBA" id="ARBA00022553"/>
    </source>
</evidence>
<evidence type="ECO:0000256" key="9">
    <source>
        <dbReference type="SAM" id="Phobius"/>
    </source>
</evidence>
<dbReference type="EMBL" id="JAVRFE010000020">
    <property type="protein sequence ID" value="MDT0457380.1"/>
    <property type="molecule type" value="Genomic_DNA"/>
</dbReference>
<evidence type="ECO:0000256" key="5">
    <source>
        <dbReference type="ARBA" id="ARBA00022741"/>
    </source>
</evidence>
<keyword evidence="3" id="KW-0597">Phosphoprotein</keyword>
<comment type="catalytic activity">
    <reaction evidence="1">
        <text>ATP + protein L-histidine = ADP + protein N-phospho-L-histidine.</text>
        <dbReference type="EC" id="2.7.13.3"/>
    </reaction>
</comment>
<feature type="transmembrane region" description="Helical" evidence="9">
    <location>
        <begin position="52"/>
        <end position="72"/>
    </location>
</feature>
<evidence type="ECO:0000256" key="1">
    <source>
        <dbReference type="ARBA" id="ARBA00000085"/>
    </source>
</evidence>
<dbReference type="InterPro" id="IPR050482">
    <property type="entry name" value="Sensor_HK_TwoCompSys"/>
</dbReference>
<reference evidence="11" key="1">
    <citation type="submission" date="2024-05" db="EMBL/GenBank/DDBJ databases">
        <title>30 novel species of actinomycetes from the DSMZ collection.</title>
        <authorList>
            <person name="Nouioui I."/>
        </authorList>
    </citation>
    <scope>NUCLEOTIDE SEQUENCE</scope>
    <source>
        <strain evidence="11">DSM 41527</strain>
    </source>
</reference>
<dbReference type="Proteomes" id="UP001180551">
    <property type="component" value="Unassembled WGS sequence"/>
</dbReference>
<evidence type="ECO:0000313" key="11">
    <source>
        <dbReference type="EMBL" id="MDT0457380.1"/>
    </source>
</evidence>
<dbReference type="PANTHER" id="PTHR24421:SF10">
    <property type="entry name" value="NITRATE_NITRITE SENSOR PROTEIN NARQ"/>
    <property type="match status" value="1"/>
</dbReference>
<gene>
    <name evidence="11" type="ORF">RM550_16815</name>
</gene>
<dbReference type="RefSeq" id="WP_311624525.1">
    <property type="nucleotide sequence ID" value="NZ_JAVRFE010000020.1"/>
</dbReference>
<dbReference type="Gene3D" id="3.30.565.10">
    <property type="entry name" value="Histidine kinase-like ATPase, C-terminal domain"/>
    <property type="match status" value="1"/>
</dbReference>
<feature type="transmembrane region" description="Helical" evidence="9">
    <location>
        <begin position="164"/>
        <end position="188"/>
    </location>
</feature>
<evidence type="ECO:0000256" key="7">
    <source>
        <dbReference type="ARBA" id="ARBA00022840"/>
    </source>
</evidence>
<dbReference type="GO" id="GO:0016301">
    <property type="term" value="F:kinase activity"/>
    <property type="evidence" value="ECO:0007669"/>
    <property type="project" value="UniProtKB-KW"/>
</dbReference>
<keyword evidence="5" id="KW-0547">Nucleotide-binding</keyword>
<dbReference type="CDD" id="cd16917">
    <property type="entry name" value="HATPase_UhpB-NarQ-NarX-like"/>
    <property type="match status" value="1"/>
</dbReference>
<dbReference type="Pfam" id="PF07730">
    <property type="entry name" value="HisKA_3"/>
    <property type="match status" value="1"/>
</dbReference>
<evidence type="ECO:0000256" key="2">
    <source>
        <dbReference type="ARBA" id="ARBA00012438"/>
    </source>
</evidence>
<evidence type="ECO:0000256" key="8">
    <source>
        <dbReference type="ARBA" id="ARBA00023012"/>
    </source>
</evidence>
<evidence type="ECO:0000313" key="12">
    <source>
        <dbReference type="Proteomes" id="UP001180551"/>
    </source>
</evidence>